<dbReference type="GO" id="GO:0030870">
    <property type="term" value="C:Mre11 complex"/>
    <property type="evidence" value="ECO:0007669"/>
    <property type="project" value="InterPro"/>
</dbReference>
<name>A0A0A8XMU4_ARUDO</name>
<organism evidence="1">
    <name type="scientific">Arundo donax</name>
    <name type="common">Giant reed</name>
    <name type="synonym">Donax arundinaceus</name>
    <dbReference type="NCBI Taxonomy" id="35708"/>
    <lineage>
        <taxon>Eukaryota</taxon>
        <taxon>Viridiplantae</taxon>
        <taxon>Streptophyta</taxon>
        <taxon>Embryophyta</taxon>
        <taxon>Tracheophyta</taxon>
        <taxon>Spermatophyta</taxon>
        <taxon>Magnoliopsida</taxon>
        <taxon>Liliopsida</taxon>
        <taxon>Poales</taxon>
        <taxon>Poaceae</taxon>
        <taxon>PACMAD clade</taxon>
        <taxon>Arundinoideae</taxon>
        <taxon>Arundineae</taxon>
        <taxon>Arundo</taxon>
    </lineage>
</organism>
<dbReference type="PANTHER" id="PTHR12162">
    <property type="entry name" value="NIBRIN-RELATED"/>
    <property type="match status" value="1"/>
</dbReference>
<dbReference type="GO" id="GO:0000724">
    <property type="term" value="P:double-strand break repair via homologous recombination"/>
    <property type="evidence" value="ECO:0007669"/>
    <property type="project" value="TreeGrafter"/>
</dbReference>
<reference evidence="1" key="1">
    <citation type="submission" date="2014-09" db="EMBL/GenBank/DDBJ databases">
        <authorList>
            <person name="Magalhaes I.L.F."/>
            <person name="Oliveira U."/>
            <person name="Santos F.R."/>
            <person name="Vidigal T.H.D.A."/>
            <person name="Brescovit A.D."/>
            <person name="Santos A.J."/>
        </authorList>
    </citation>
    <scope>NUCLEOTIDE SEQUENCE</scope>
    <source>
        <tissue evidence="1">Shoot tissue taken approximately 20 cm above the soil surface</tissue>
    </source>
</reference>
<dbReference type="PANTHER" id="PTHR12162:SF0">
    <property type="entry name" value="NIBRIN"/>
    <property type="match status" value="1"/>
</dbReference>
<dbReference type="GO" id="GO:0003684">
    <property type="term" value="F:damaged DNA binding"/>
    <property type="evidence" value="ECO:0007669"/>
    <property type="project" value="TreeGrafter"/>
</dbReference>
<proteinExistence type="predicted"/>
<sequence length="151" mass="17135">MEDDVKVIEQTAISRFKARDKDVRIINMVPKDDNLDTSRDGTCDVVFSQDLVVKSFPQLAPAASTEIGGINFKRFRKRETVSGNNFKDLVPFAGEPYRESDYERGTLTDFMREEKQRKQMEAIAEDLFNNAKSKKRAAAGSSIHTLLTGRR</sequence>
<reference evidence="1" key="2">
    <citation type="journal article" date="2015" name="Data Brief">
        <title>Shoot transcriptome of the giant reed, Arundo donax.</title>
        <authorList>
            <person name="Barrero R.A."/>
            <person name="Guerrero F.D."/>
            <person name="Moolhuijzen P."/>
            <person name="Goolsby J.A."/>
            <person name="Tidwell J."/>
            <person name="Bellgard S.E."/>
            <person name="Bellgard M.I."/>
        </authorList>
    </citation>
    <scope>NUCLEOTIDE SEQUENCE</scope>
    <source>
        <tissue evidence="1">Shoot tissue taken approximately 20 cm above the soil surface</tissue>
    </source>
</reference>
<accession>A0A0A8XMU4</accession>
<dbReference type="AlphaFoldDB" id="A0A0A8XMU4"/>
<evidence type="ECO:0000313" key="1">
    <source>
        <dbReference type="EMBL" id="JAD14316.1"/>
    </source>
</evidence>
<dbReference type="InterPro" id="IPR040227">
    <property type="entry name" value="Nibrin-rel"/>
</dbReference>
<dbReference type="GO" id="GO:0007095">
    <property type="term" value="P:mitotic G2 DNA damage checkpoint signaling"/>
    <property type="evidence" value="ECO:0007669"/>
    <property type="project" value="InterPro"/>
</dbReference>
<dbReference type="EMBL" id="GBRH01283579">
    <property type="protein sequence ID" value="JAD14316.1"/>
    <property type="molecule type" value="Transcribed_RNA"/>
</dbReference>
<protein>
    <submittedName>
        <fullName evidence="1">Uncharacterized protein</fullName>
    </submittedName>
</protein>